<evidence type="ECO:0000256" key="2">
    <source>
        <dbReference type="ARBA" id="ARBA00022679"/>
    </source>
</evidence>
<keyword evidence="5 7" id="KW-0067">ATP-binding</keyword>
<proteinExistence type="inferred from homology"/>
<dbReference type="GO" id="GO:0061631">
    <property type="term" value="F:ubiquitin conjugating enzyme activity"/>
    <property type="evidence" value="ECO:0007669"/>
    <property type="project" value="UniProtKB-EC"/>
</dbReference>
<dbReference type="InterPro" id="IPR050113">
    <property type="entry name" value="Ub_conjugating_enzyme"/>
</dbReference>
<evidence type="ECO:0000313" key="10">
    <source>
        <dbReference type="Proteomes" id="UP001151582"/>
    </source>
</evidence>
<accession>A0A9W8EF09</accession>
<keyword evidence="2" id="KW-0808">Transferase</keyword>
<organism evidence="9 10">
    <name type="scientific">Dimargaris verticillata</name>
    <dbReference type="NCBI Taxonomy" id="2761393"/>
    <lineage>
        <taxon>Eukaryota</taxon>
        <taxon>Fungi</taxon>
        <taxon>Fungi incertae sedis</taxon>
        <taxon>Zoopagomycota</taxon>
        <taxon>Kickxellomycotina</taxon>
        <taxon>Dimargaritomycetes</taxon>
        <taxon>Dimargaritales</taxon>
        <taxon>Dimargaritaceae</taxon>
        <taxon>Dimargaris</taxon>
    </lineage>
</organism>
<dbReference type="PANTHER" id="PTHR24067">
    <property type="entry name" value="UBIQUITIN-CONJUGATING ENZYME E2"/>
    <property type="match status" value="1"/>
</dbReference>
<keyword evidence="3 7" id="KW-0547">Nucleotide-binding</keyword>
<dbReference type="InterPro" id="IPR023313">
    <property type="entry name" value="UBQ-conjugating_AS"/>
</dbReference>
<keyword evidence="4 7" id="KW-0833">Ubl conjugation pathway</keyword>
<dbReference type="PROSITE" id="PS00183">
    <property type="entry name" value="UBC_1"/>
    <property type="match status" value="1"/>
</dbReference>
<dbReference type="Pfam" id="PF00179">
    <property type="entry name" value="UQ_con"/>
    <property type="match status" value="1"/>
</dbReference>
<comment type="similarity">
    <text evidence="7">Belongs to the ubiquitin-conjugating enzyme family.</text>
</comment>
<evidence type="ECO:0000256" key="5">
    <source>
        <dbReference type="ARBA" id="ARBA00022840"/>
    </source>
</evidence>
<evidence type="ECO:0000259" key="8">
    <source>
        <dbReference type="PROSITE" id="PS50127"/>
    </source>
</evidence>
<dbReference type="FunFam" id="3.10.110.10:FF:000031">
    <property type="entry name" value="Ubiquitin-conjugating enzyme E2 22"/>
    <property type="match status" value="1"/>
</dbReference>
<reference evidence="9" key="1">
    <citation type="submission" date="2022-07" db="EMBL/GenBank/DDBJ databases">
        <title>Phylogenomic reconstructions and comparative analyses of Kickxellomycotina fungi.</title>
        <authorList>
            <person name="Reynolds N.K."/>
            <person name="Stajich J.E."/>
            <person name="Barry K."/>
            <person name="Grigoriev I.V."/>
            <person name="Crous P."/>
            <person name="Smith M.E."/>
        </authorList>
    </citation>
    <scope>NUCLEOTIDE SEQUENCE</scope>
    <source>
        <strain evidence="9">RSA 567</strain>
    </source>
</reference>
<comment type="caution">
    <text evidence="9">The sequence shown here is derived from an EMBL/GenBank/DDBJ whole genome shotgun (WGS) entry which is preliminary data.</text>
</comment>
<dbReference type="CDD" id="cd23804">
    <property type="entry name" value="UBCc_UBE2S"/>
    <property type="match status" value="1"/>
</dbReference>
<evidence type="ECO:0000313" key="9">
    <source>
        <dbReference type="EMBL" id="KAJ1984136.1"/>
    </source>
</evidence>
<dbReference type="GO" id="GO:0005524">
    <property type="term" value="F:ATP binding"/>
    <property type="evidence" value="ECO:0007669"/>
    <property type="project" value="UniProtKB-UniRule"/>
</dbReference>
<protein>
    <recommendedName>
        <fullName evidence="1">E2 ubiquitin-conjugating enzyme</fullName>
        <ecNumber evidence="1">2.3.2.23</ecNumber>
    </recommendedName>
</protein>
<dbReference type="EMBL" id="JANBQB010000029">
    <property type="protein sequence ID" value="KAJ1984136.1"/>
    <property type="molecule type" value="Genomic_DNA"/>
</dbReference>
<keyword evidence="10" id="KW-1185">Reference proteome</keyword>
<sequence>MAALAPTVFRRVVKEMQSLMQSPPEGIRVLVNEENLADITAWVAGPDLWADLAMEYLNTNLVGTKLWIAGTPYANGYFKVKISLGNDFPNLPPQCWFATKIFHPNVSASGEVCVSTLKKDWTRDLGIGHILLTVKCLLIVPNPESALNEEAGKLLLERYDDYAKHARLMTSIHAAHLPAEVAALCQVPQDENSQVYLSPSVSCSSSASSTSTLVDANRSLAPTKLAETKKKATDKKKKALKRL</sequence>
<name>A0A9W8EF09_9FUNG</name>
<feature type="domain" description="UBC core" evidence="8">
    <location>
        <begin position="7"/>
        <end position="175"/>
    </location>
</feature>
<evidence type="ECO:0000256" key="3">
    <source>
        <dbReference type="ARBA" id="ARBA00022741"/>
    </source>
</evidence>
<dbReference type="SMART" id="SM00212">
    <property type="entry name" value="UBCc"/>
    <property type="match status" value="1"/>
</dbReference>
<dbReference type="Gene3D" id="3.10.110.10">
    <property type="entry name" value="Ubiquitin Conjugating Enzyme"/>
    <property type="match status" value="1"/>
</dbReference>
<dbReference type="EC" id="2.3.2.23" evidence="1"/>
<dbReference type="OrthoDB" id="10069349at2759"/>
<dbReference type="Proteomes" id="UP001151582">
    <property type="component" value="Unassembled WGS sequence"/>
</dbReference>
<evidence type="ECO:0000256" key="4">
    <source>
        <dbReference type="ARBA" id="ARBA00022786"/>
    </source>
</evidence>
<dbReference type="InterPro" id="IPR016135">
    <property type="entry name" value="UBQ-conjugating_enzyme/RWD"/>
</dbReference>
<dbReference type="AlphaFoldDB" id="A0A9W8EF09"/>
<evidence type="ECO:0000256" key="1">
    <source>
        <dbReference type="ARBA" id="ARBA00012486"/>
    </source>
</evidence>
<dbReference type="SUPFAM" id="SSF54495">
    <property type="entry name" value="UBC-like"/>
    <property type="match status" value="1"/>
</dbReference>
<evidence type="ECO:0000256" key="7">
    <source>
        <dbReference type="RuleBase" id="RU362109"/>
    </source>
</evidence>
<dbReference type="PROSITE" id="PS50127">
    <property type="entry name" value="UBC_2"/>
    <property type="match status" value="1"/>
</dbReference>
<dbReference type="InterPro" id="IPR000608">
    <property type="entry name" value="UBC"/>
</dbReference>
<feature type="active site" description="Glycyl thioester intermediate" evidence="6">
    <location>
        <position position="113"/>
    </location>
</feature>
<gene>
    <name evidence="9" type="ORF">H4R34_000847</name>
</gene>
<evidence type="ECO:0000256" key="6">
    <source>
        <dbReference type="PROSITE-ProRule" id="PRU10133"/>
    </source>
</evidence>